<evidence type="ECO:0000313" key="2">
    <source>
        <dbReference type="EMBL" id="KIK41442.1"/>
    </source>
</evidence>
<reference evidence="2 3" key="1">
    <citation type="submission" date="2014-04" db="EMBL/GenBank/DDBJ databases">
        <authorList>
            <consortium name="DOE Joint Genome Institute"/>
            <person name="Kuo A."/>
            <person name="Ruytinx J."/>
            <person name="Rineau F."/>
            <person name="Colpaert J."/>
            <person name="Kohler A."/>
            <person name="Nagy L.G."/>
            <person name="Floudas D."/>
            <person name="Copeland A."/>
            <person name="Barry K.W."/>
            <person name="Cichocki N."/>
            <person name="Veneault-Fourrey C."/>
            <person name="LaButti K."/>
            <person name="Lindquist E.A."/>
            <person name="Lipzen A."/>
            <person name="Lundell T."/>
            <person name="Morin E."/>
            <person name="Murat C."/>
            <person name="Sun H."/>
            <person name="Tunlid A."/>
            <person name="Henrissat B."/>
            <person name="Grigoriev I.V."/>
            <person name="Hibbett D.S."/>
            <person name="Martin F."/>
            <person name="Nordberg H.P."/>
            <person name="Cantor M.N."/>
            <person name="Hua S.X."/>
        </authorList>
    </citation>
    <scope>NUCLEOTIDE SEQUENCE [LARGE SCALE GENOMIC DNA]</scope>
    <source>
        <strain evidence="2 3">UH-Slu-Lm8-n1</strain>
    </source>
</reference>
<dbReference type="InParanoid" id="A0A0D0B4P2"/>
<organism evidence="2 3">
    <name type="scientific">Suillus luteus UH-Slu-Lm8-n1</name>
    <dbReference type="NCBI Taxonomy" id="930992"/>
    <lineage>
        <taxon>Eukaryota</taxon>
        <taxon>Fungi</taxon>
        <taxon>Dikarya</taxon>
        <taxon>Basidiomycota</taxon>
        <taxon>Agaricomycotina</taxon>
        <taxon>Agaricomycetes</taxon>
        <taxon>Agaricomycetidae</taxon>
        <taxon>Boletales</taxon>
        <taxon>Suillineae</taxon>
        <taxon>Suillaceae</taxon>
        <taxon>Suillus</taxon>
    </lineage>
</organism>
<proteinExistence type="predicted"/>
<keyword evidence="3" id="KW-1185">Reference proteome</keyword>
<dbReference type="Proteomes" id="UP000054485">
    <property type="component" value="Unassembled WGS sequence"/>
</dbReference>
<dbReference type="HOGENOM" id="CLU_3033924_0_0_1"/>
<feature type="compositionally biased region" description="Polar residues" evidence="1">
    <location>
        <begin position="28"/>
        <end position="55"/>
    </location>
</feature>
<sequence>MIYQPGHSDQRVRVSRLTTPRTAPPQQGPHSASAISQAVTTSTAQGGTFTALEQD</sequence>
<protein>
    <submittedName>
        <fullName evidence="2">Uncharacterized protein</fullName>
    </submittedName>
</protein>
<reference evidence="3" key="2">
    <citation type="submission" date="2015-01" db="EMBL/GenBank/DDBJ databases">
        <title>Evolutionary Origins and Diversification of the Mycorrhizal Mutualists.</title>
        <authorList>
            <consortium name="DOE Joint Genome Institute"/>
            <consortium name="Mycorrhizal Genomics Consortium"/>
            <person name="Kohler A."/>
            <person name="Kuo A."/>
            <person name="Nagy L.G."/>
            <person name="Floudas D."/>
            <person name="Copeland A."/>
            <person name="Barry K.W."/>
            <person name="Cichocki N."/>
            <person name="Veneault-Fourrey C."/>
            <person name="LaButti K."/>
            <person name="Lindquist E.A."/>
            <person name="Lipzen A."/>
            <person name="Lundell T."/>
            <person name="Morin E."/>
            <person name="Murat C."/>
            <person name="Riley R."/>
            <person name="Ohm R."/>
            <person name="Sun H."/>
            <person name="Tunlid A."/>
            <person name="Henrissat B."/>
            <person name="Grigoriev I.V."/>
            <person name="Hibbett D.S."/>
            <person name="Martin F."/>
        </authorList>
    </citation>
    <scope>NUCLEOTIDE SEQUENCE [LARGE SCALE GENOMIC DNA]</scope>
    <source>
        <strain evidence="3">UH-Slu-Lm8-n1</strain>
    </source>
</reference>
<gene>
    <name evidence="2" type="ORF">CY34DRAFT_806035</name>
</gene>
<dbReference type="AlphaFoldDB" id="A0A0D0B4P2"/>
<evidence type="ECO:0000313" key="3">
    <source>
        <dbReference type="Proteomes" id="UP000054485"/>
    </source>
</evidence>
<name>A0A0D0B4P2_9AGAM</name>
<accession>A0A0D0B4P2</accession>
<evidence type="ECO:0000256" key="1">
    <source>
        <dbReference type="SAM" id="MobiDB-lite"/>
    </source>
</evidence>
<dbReference type="EMBL" id="KN835268">
    <property type="protein sequence ID" value="KIK41442.1"/>
    <property type="molecule type" value="Genomic_DNA"/>
</dbReference>
<feature type="region of interest" description="Disordered" evidence="1">
    <location>
        <begin position="1"/>
        <end position="55"/>
    </location>
</feature>